<name>A0A811ZI58_NYCPR</name>
<dbReference type="EMBL" id="CAJHUB010000768">
    <property type="protein sequence ID" value="CAD7688538.1"/>
    <property type="molecule type" value="Genomic_DNA"/>
</dbReference>
<evidence type="ECO:0000313" key="2">
    <source>
        <dbReference type="EMBL" id="CAD7688538.1"/>
    </source>
</evidence>
<sequence length="234" mass="24118">MLELRSPGPPRLEESQPGGGSSPPPGVGVLQFQKVKKPLWGWESLFCCLEPGGGAGGCAEEVVGGMYKTGPSGPLCQLALPAPLTLHSLQPQGGSGEWALIPRTVTALGTLLDSWADRLHSIPEGSRTLDRVLRPIWLPQPPVQGTASAHPGPGPAYHLLILSRRVPGVSSESLRARLRGLAPVGLAGCALGSPELELGPFPQASGSGSACPPSCLPSQGSSRGRAGERKGRTS</sequence>
<accession>A0A811ZI58</accession>
<gene>
    <name evidence="2" type="ORF">NYPRO_LOCUS21331</name>
</gene>
<reference evidence="2" key="1">
    <citation type="submission" date="2020-12" db="EMBL/GenBank/DDBJ databases">
        <authorList>
            <consortium name="Molecular Ecology Group"/>
        </authorList>
    </citation>
    <scope>NUCLEOTIDE SEQUENCE</scope>
    <source>
        <strain evidence="2">TBG_1078</strain>
    </source>
</reference>
<feature type="region of interest" description="Disordered" evidence="1">
    <location>
        <begin position="1"/>
        <end position="27"/>
    </location>
</feature>
<dbReference type="Proteomes" id="UP000645828">
    <property type="component" value="Unassembled WGS sequence"/>
</dbReference>
<keyword evidence="3" id="KW-1185">Reference proteome</keyword>
<proteinExistence type="predicted"/>
<protein>
    <submittedName>
        <fullName evidence="2">(raccoon dog) hypothetical protein</fullName>
    </submittedName>
</protein>
<feature type="compositionally biased region" description="Basic and acidic residues" evidence="1">
    <location>
        <begin position="225"/>
        <end position="234"/>
    </location>
</feature>
<organism evidence="2 3">
    <name type="scientific">Nyctereutes procyonoides</name>
    <name type="common">Raccoon dog</name>
    <name type="synonym">Canis procyonoides</name>
    <dbReference type="NCBI Taxonomy" id="34880"/>
    <lineage>
        <taxon>Eukaryota</taxon>
        <taxon>Metazoa</taxon>
        <taxon>Chordata</taxon>
        <taxon>Craniata</taxon>
        <taxon>Vertebrata</taxon>
        <taxon>Euteleostomi</taxon>
        <taxon>Mammalia</taxon>
        <taxon>Eutheria</taxon>
        <taxon>Laurasiatheria</taxon>
        <taxon>Carnivora</taxon>
        <taxon>Caniformia</taxon>
        <taxon>Canidae</taxon>
        <taxon>Nyctereutes</taxon>
    </lineage>
</organism>
<feature type="region of interest" description="Disordered" evidence="1">
    <location>
        <begin position="199"/>
        <end position="234"/>
    </location>
</feature>
<dbReference type="AlphaFoldDB" id="A0A811ZI58"/>
<comment type="caution">
    <text evidence="2">The sequence shown here is derived from an EMBL/GenBank/DDBJ whole genome shotgun (WGS) entry which is preliminary data.</text>
</comment>
<evidence type="ECO:0000256" key="1">
    <source>
        <dbReference type="SAM" id="MobiDB-lite"/>
    </source>
</evidence>
<evidence type="ECO:0000313" key="3">
    <source>
        <dbReference type="Proteomes" id="UP000645828"/>
    </source>
</evidence>